<evidence type="ECO:0000259" key="4">
    <source>
        <dbReference type="PROSITE" id="PS50887"/>
    </source>
</evidence>
<sequence>MSYVNGGRRGDAATRWIRGALAVVYLALAVSNFLILAGPARTVMTVLDSVTALLMGIAAMSRKPGRRGEYLAFLPIIDSVAQVAVTGSLQYSTTLMLTLLGVGAAVTSRRIFAASALTGVGGWALTVGLEEHLRGPETGYYSVQVAFAAMLGALMHEALRRRQRALKRAHEKVTTVAERFERLFNASPAGVAIADGTGRVVAANPAFCELAGRPEDEVLGADVGPFLTEGEQRMVRPDGSVRWAYTTVATSEAGGRPWTLLQMQDVTDRHLAEQEARDSHRLLAAVAAAARRIRTGEDARATIIAAIRDLAAADNVTLLEASADPGGRTLPGPAREVVVTDADGADVIGTRVPLDGTSMIARVWAGGEPIFLADPASDPRVSAALLKMVDGRSMLWQPVIVDGAVTAVLAVGWRRRVETVSDYRTRAVALLADETALALEHERLLRRLERMAFTDTLTALPNRRAWQEAMDRMVAEAGRTGEPLTVAIADLDHFKRYNDTYGHAAGDELLQRAAAALVAGMRDEDFLARWGGEEFMFALPGTATDDAVTVLDRMRAAMPDAQTCSIGVATWDTRESIAQLLQRADDALYTAKHDGRDRVHASVRALRTFRSPAA</sequence>
<evidence type="ECO:0000313" key="5">
    <source>
        <dbReference type="EMBL" id="PWK31068.1"/>
    </source>
</evidence>
<dbReference type="Gene3D" id="3.30.70.270">
    <property type="match status" value="1"/>
</dbReference>
<dbReference type="CDD" id="cd01949">
    <property type="entry name" value="GGDEF"/>
    <property type="match status" value="1"/>
</dbReference>
<dbReference type="AlphaFoldDB" id="A0A316EGV9"/>
<dbReference type="Proteomes" id="UP000245697">
    <property type="component" value="Unassembled WGS sequence"/>
</dbReference>
<reference evidence="5 6" key="1">
    <citation type="submission" date="2018-05" db="EMBL/GenBank/DDBJ databases">
        <title>Genomic Encyclopedia of Archaeal and Bacterial Type Strains, Phase II (KMG-II): from individual species to whole genera.</title>
        <authorList>
            <person name="Goeker M."/>
        </authorList>
    </citation>
    <scope>NUCLEOTIDE SEQUENCE [LARGE SCALE GENOMIC DNA]</scope>
    <source>
        <strain evidence="5 6">DSM 45184</strain>
    </source>
</reference>
<feature type="transmembrane region" description="Helical" evidence="1">
    <location>
        <begin position="16"/>
        <end position="36"/>
    </location>
</feature>
<dbReference type="EMBL" id="QGGR01000035">
    <property type="protein sequence ID" value="PWK31068.1"/>
    <property type="molecule type" value="Genomic_DNA"/>
</dbReference>
<dbReference type="InterPro" id="IPR000014">
    <property type="entry name" value="PAS"/>
</dbReference>
<dbReference type="SUPFAM" id="SSF55073">
    <property type="entry name" value="Nucleotide cyclase"/>
    <property type="match status" value="1"/>
</dbReference>
<dbReference type="GO" id="GO:0052621">
    <property type="term" value="F:diguanylate cyclase activity"/>
    <property type="evidence" value="ECO:0007669"/>
    <property type="project" value="TreeGrafter"/>
</dbReference>
<dbReference type="InterPro" id="IPR035965">
    <property type="entry name" value="PAS-like_dom_sf"/>
</dbReference>
<dbReference type="InterPro" id="IPR029787">
    <property type="entry name" value="Nucleotide_cyclase"/>
</dbReference>
<dbReference type="PROSITE" id="PS50887">
    <property type="entry name" value="GGDEF"/>
    <property type="match status" value="1"/>
</dbReference>
<dbReference type="Pfam" id="PF13185">
    <property type="entry name" value="GAF_2"/>
    <property type="match status" value="1"/>
</dbReference>
<dbReference type="Pfam" id="PF00990">
    <property type="entry name" value="GGDEF"/>
    <property type="match status" value="1"/>
</dbReference>
<dbReference type="Gene3D" id="3.30.450.20">
    <property type="entry name" value="PAS domain"/>
    <property type="match status" value="2"/>
</dbReference>
<dbReference type="Pfam" id="PF13188">
    <property type="entry name" value="PAS_8"/>
    <property type="match status" value="1"/>
</dbReference>
<dbReference type="OrthoDB" id="23692at2"/>
<dbReference type="CDD" id="cd00130">
    <property type="entry name" value="PAS"/>
    <property type="match status" value="1"/>
</dbReference>
<dbReference type="SMART" id="SM00267">
    <property type="entry name" value="GGDEF"/>
    <property type="match status" value="1"/>
</dbReference>
<proteinExistence type="predicted"/>
<dbReference type="FunFam" id="3.30.70.270:FF:000001">
    <property type="entry name" value="Diguanylate cyclase domain protein"/>
    <property type="match status" value="1"/>
</dbReference>
<dbReference type="InterPro" id="IPR003018">
    <property type="entry name" value="GAF"/>
</dbReference>
<feature type="domain" description="PAS" evidence="2">
    <location>
        <begin position="176"/>
        <end position="220"/>
    </location>
</feature>
<keyword evidence="1" id="KW-0812">Transmembrane</keyword>
<evidence type="ECO:0000259" key="2">
    <source>
        <dbReference type="PROSITE" id="PS50112"/>
    </source>
</evidence>
<comment type="caution">
    <text evidence="5">The sequence shown here is derived from an EMBL/GenBank/DDBJ whole genome shotgun (WGS) entry which is preliminary data.</text>
</comment>
<dbReference type="InterPro" id="IPR000700">
    <property type="entry name" value="PAS-assoc_C"/>
</dbReference>
<dbReference type="Gene3D" id="3.30.450.40">
    <property type="match status" value="1"/>
</dbReference>
<dbReference type="PANTHER" id="PTHR45138:SF9">
    <property type="entry name" value="DIGUANYLATE CYCLASE DGCM-RELATED"/>
    <property type="match status" value="1"/>
</dbReference>
<dbReference type="InterPro" id="IPR043128">
    <property type="entry name" value="Rev_trsase/Diguanyl_cyclase"/>
</dbReference>
<feature type="domain" description="GGDEF" evidence="4">
    <location>
        <begin position="482"/>
        <end position="604"/>
    </location>
</feature>
<organism evidence="5 6">
    <name type="scientific">Actinoplanes xinjiangensis</name>
    <dbReference type="NCBI Taxonomy" id="512350"/>
    <lineage>
        <taxon>Bacteria</taxon>
        <taxon>Bacillati</taxon>
        <taxon>Actinomycetota</taxon>
        <taxon>Actinomycetes</taxon>
        <taxon>Micromonosporales</taxon>
        <taxon>Micromonosporaceae</taxon>
        <taxon>Actinoplanes</taxon>
    </lineage>
</organism>
<evidence type="ECO:0000313" key="6">
    <source>
        <dbReference type="Proteomes" id="UP000245697"/>
    </source>
</evidence>
<gene>
    <name evidence="5" type="ORF">BC793_13565</name>
</gene>
<dbReference type="InterPro" id="IPR000160">
    <property type="entry name" value="GGDEF_dom"/>
</dbReference>
<dbReference type="SMART" id="SM00065">
    <property type="entry name" value="GAF"/>
    <property type="match status" value="1"/>
</dbReference>
<dbReference type="SUPFAM" id="SSF55781">
    <property type="entry name" value="GAF domain-like"/>
    <property type="match status" value="1"/>
</dbReference>
<dbReference type="SMART" id="SM00091">
    <property type="entry name" value="PAS"/>
    <property type="match status" value="1"/>
</dbReference>
<dbReference type="RefSeq" id="WP_109602353.1">
    <property type="nucleotide sequence ID" value="NZ_BONA01000091.1"/>
</dbReference>
<feature type="domain" description="PAC" evidence="3">
    <location>
        <begin position="228"/>
        <end position="278"/>
    </location>
</feature>
<accession>A0A316EGV9</accession>
<dbReference type="PANTHER" id="PTHR45138">
    <property type="entry name" value="REGULATORY COMPONENTS OF SENSORY TRANSDUCTION SYSTEM"/>
    <property type="match status" value="1"/>
</dbReference>
<name>A0A316EGV9_9ACTN</name>
<dbReference type="NCBIfam" id="TIGR00229">
    <property type="entry name" value="sensory_box"/>
    <property type="match status" value="1"/>
</dbReference>
<keyword evidence="6" id="KW-1185">Reference proteome</keyword>
<dbReference type="InterPro" id="IPR050469">
    <property type="entry name" value="Diguanylate_Cyclase"/>
</dbReference>
<keyword evidence="1" id="KW-0472">Membrane</keyword>
<dbReference type="PROSITE" id="PS50112">
    <property type="entry name" value="PAS"/>
    <property type="match status" value="1"/>
</dbReference>
<protein>
    <submittedName>
        <fullName evidence="5">PAS domain S-box-containing protein/diguanylate cyclase (GGDEF)-like protein</fullName>
    </submittedName>
</protein>
<dbReference type="NCBIfam" id="TIGR00254">
    <property type="entry name" value="GGDEF"/>
    <property type="match status" value="1"/>
</dbReference>
<keyword evidence="1" id="KW-1133">Transmembrane helix</keyword>
<dbReference type="SUPFAM" id="SSF55785">
    <property type="entry name" value="PYP-like sensor domain (PAS domain)"/>
    <property type="match status" value="1"/>
</dbReference>
<evidence type="ECO:0000259" key="3">
    <source>
        <dbReference type="PROSITE" id="PS50113"/>
    </source>
</evidence>
<evidence type="ECO:0000256" key="1">
    <source>
        <dbReference type="SAM" id="Phobius"/>
    </source>
</evidence>
<dbReference type="PROSITE" id="PS50113">
    <property type="entry name" value="PAC"/>
    <property type="match status" value="1"/>
</dbReference>
<dbReference type="InterPro" id="IPR029016">
    <property type="entry name" value="GAF-like_dom_sf"/>
</dbReference>